<dbReference type="InterPro" id="IPR001314">
    <property type="entry name" value="Peptidase_S1A"/>
</dbReference>
<dbReference type="Proteomes" id="UP001158576">
    <property type="component" value="Chromosome PAR"/>
</dbReference>
<evidence type="ECO:0000256" key="3">
    <source>
        <dbReference type="ARBA" id="ARBA00022670"/>
    </source>
</evidence>
<keyword evidence="6" id="KW-1015">Disulfide bond</keyword>
<keyword evidence="5 7" id="KW-0720">Serine protease</keyword>
<dbReference type="CDD" id="cd00190">
    <property type="entry name" value="Tryp_SPc"/>
    <property type="match status" value="1"/>
</dbReference>
<dbReference type="InterPro" id="IPR009003">
    <property type="entry name" value="Peptidase_S1_PA"/>
</dbReference>
<dbReference type="Pfam" id="PF00089">
    <property type="entry name" value="Trypsin"/>
    <property type="match status" value="1"/>
</dbReference>
<keyword evidence="4 7" id="KW-0378">Hydrolase</keyword>
<organism evidence="11 12">
    <name type="scientific">Oikopleura dioica</name>
    <name type="common">Tunicate</name>
    <dbReference type="NCBI Taxonomy" id="34765"/>
    <lineage>
        <taxon>Eukaryota</taxon>
        <taxon>Metazoa</taxon>
        <taxon>Chordata</taxon>
        <taxon>Tunicata</taxon>
        <taxon>Appendicularia</taxon>
        <taxon>Copelata</taxon>
        <taxon>Oikopleuridae</taxon>
        <taxon>Oikopleura</taxon>
    </lineage>
</organism>
<dbReference type="SUPFAM" id="SSF50494">
    <property type="entry name" value="Trypsin-like serine proteases"/>
    <property type="match status" value="1"/>
</dbReference>
<dbReference type="Gene3D" id="2.40.10.10">
    <property type="entry name" value="Trypsin-like serine proteases"/>
    <property type="match status" value="1"/>
</dbReference>
<evidence type="ECO:0000256" key="5">
    <source>
        <dbReference type="ARBA" id="ARBA00022825"/>
    </source>
</evidence>
<feature type="compositionally biased region" description="Basic residues" evidence="8">
    <location>
        <begin position="20"/>
        <end position="39"/>
    </location>
</feature>
<reference evidence="11 12" key="1">
    <citation type="submission" date="2021-04" db="EMBL/GenBank/DDBJ databases">
        <authorList>
            <person name="Bliznina A."/>
        </authorList>
    </citation>
    <scope>NUCLEOTIDE SEQUENCE [LARGE SCALE GENOMIC DNA]</scope>
</reference>
<dbReference type="SMART" id="SM00020">
    <property type="entry name" value="Tryp_SPc"/>
    <property type="match status" value="1"/>
</dbReference>
<keyword evidence="2" id="KW-0964">Secreted</keyword>
<evidence type="ECO:0000313" key="11">
    <source>
        <dbReference type="EMBL" id="CAG5091683.1"/>
    </source>
</evidence>
<dbReference type="PANTHER" id="PTHR24264:SF65">
    <property type="entry name" value="SRCR DOMAIN-CONTAINING PROTEIN"/>
    <property type="match status" value="1"/>
</dbReference>
<dbReference type="PROSITE" id="PS50240">
    <property type="entry name" value="TRYPSIN_DOM"/>
    <property type="match status" value="1"/>
</dbReference>
<comment type="subcellular location">
    <subcellularLocation>
        <location evidence="1">Secreted</location>
    </subcellularLocation>
</comment>
<evidence type="ECO:0000256" key="7">
    <source>
        <dbReference type="RuleBase" id="RU363034"/>
    </source>
</evidence>
<dbReference type="InterPro" id="IPR033116">
    <property type="entry name" value="TRYPSIN_SER"/>
</dbReference>
<keyword evidence="12" id="KW-1185">Reference proteome</keyword>
<evidence type="ECO:0000256" key="9">
    <source>
        <dbReference type="SAM" id="SignalP"/>
    </source>
</evidence>
<protein>
    <submittedName>
        <fullName evidence="11">Oidioi.mRNA.OKI2018_I69.PAR.g13196.t1.cds</fullName>
    </submittedName>
</protein>
<feature type="region of interest" description="Disordered" evidence="8">
    <location>
        <begin position="18"/>
        <end position="44"/>
    </location>
</feature>
<dbReference type="InterPro" id="IPR050127">
    <property type="entry name" value="Serine_Proteases_S1"/>
</dbReference>
<keyword evidence="3 7" id="KW-0645">Protease</keyword>
<proteinExistence type="predicted"/>
<dbReference type="InterPro" id="IPR043504">
    <property type="entry name" value="Peptidase_S1_PA_chymotrypsin"/>
</dbReference>
<evidence type="ECO:0000256" key="1">
    <source>
        <dbReference type="ARBA" id="ARBA00004613"/>
    </source>
</evidence>
<evidence type="ECO:0000313" key="12">
    <source>
        <dbReference type="Proteomes" id="UP001158576"/>
    </source>
</evidence>
<dbReference type="InterPro" id="IPR001254">
    <property type="entry name" value="Trypsin_dom"/>
</dbReference>
<dbReference type="EMBL" id="OU015568">
    <property type="protein sequence ID" value="CAG5091683.1"/>
    <property type="molecule type" value="Genomic_DNA"/>
</dbReference>
<evidence type="ECO:0000256" key="4">
    <source>
        <dbReference type="ARBA" id="ARBA00022801"/>
    </source>
</evidence>
<sequence length="507" mass="55180">MKILQGLVLVSAVLAQGKGGKGKNAGKGKGGRGGRKGNRGGRSTPLTYKNCQSTLKEVNQVPNGKVLCRGDTCQLKCNRDYDVYGGAQKIKCVRRGGGAVWNSKDFGSCQTCMQLPIDQDSMQMTCSTTTAGTRKCIISCNNKQALMPMSNDKVVAICKCDHPVKSREEADGFCHWRIGAGMKKIIDIPAFKNDYSGNWYCKNDHKEQRETGLEVSDLGAVSSTGSTDRIPQDMVCKEDSKGNFQQRIYGGKDVVPYSWPWIVNIAFDNFLCGGTIVDDETIISAAHCCDGFQRKPDKVKCTISDHYFHQKDPHEYTYTAKELIIHPEYSRRQIKNDICIIKVPFMKLNQKPLAAPACLPPQGEHPPPGTKCWVAGWGQTESGSVAEQLQEVDLDIMSDQQCANTMNGQYLVKDAMFCAGSKGGGKDACQGDSGGPMICGIVPPGAKKGHASEEIRQPVLVGVTSWGIKCGAPNAPGVWTKVSTYTNWIREHMMQTSPNPSRGAFGG</sequence>
<dbReference type="PANTHER" id="PTHR24264">
    <property type="entry name" value="TRYPSIN-RELATED"/>
    <property type="match status" value="1"/>
</dbReference>
<evidence type="ECO:0000256" key="2">
    <source>
        <dbReference type="ARBA" id="ARBA00022525"/>
    </source>
</evidence>
<dbReference type="PROSITE" id="PS00135">
    <property type="entry name" value="TRYPSIN_SER"/>
    <property type="match status" value="1"/>
</dbReference>
<evidence type="ECO:0000259" key="10">
    <source>
        <dbReference type="PROSITE" id="PS50240"/>
    </source>
</evidence>
<accession>A0ABN7S727</accession>
<feature type="signal peptide" evidence="9">
    <location>
        <begin position="1"/>
        <end position="15"/>
    </location>
</feature>
<gene>
    <name evidence="11" type="ORF">OKIOD_LOCUS4754</name>
</gene>
<feature type="chain" id="PRO_5045311456" evidence="9">
    <location>
        <begin position="16"/>
        <end position="507"/>
    </location>
</feature>
<evidence type="ECO:0000256" key="8">
    <source>
        <dbReference type="SAM" id="MobiDB-lite"/>
    </source>
</evidence>
<dbReference type="PRINTS" id="PR00722">
    <property type="entry name" value="CHYMOTRYPSIN"/>
</dbReference>
<name>A0ABN7S727_OIKDI</name>
<keyword evidence="9" id="KW-0732">Signal</keyword>
<dbReference type="InterPro" id="IPR018114">
    <property type="entry name" value="TRYPSIN_HIS"/>
</dbReference>
<feature type="domain" description="Peptidase S1" evidence="10">
    <location>
        <begin position="248"/>
        <end position="494"/>
    </location>
</feature>
<dbReference type="PROSITE" id="PS00134">
    <property type="entry name" value="TRYPSIN_HIS"/>
    <property type="match status" value="1"/>
</dbReference>
<evidence type="ECO:0000256" key="6">
    <source>
        <dbReference type="ARBA" id="ARBA00023157"/>
    </source>
</evidence>